<dbReference type="EMBL" id="NPJF01000024">
    <property type="protein sequence ID" value="OYP56227.1"/>
    <property type="molecule type" value="Genomic_DNA"/>
</dbReference>
<gene>
    <name evidence="7" type="ORF">CIK91_04190</name>
</gene>
<protein>
    <submittedName>
        <fullName evidence="7">Phage tail protein</fullName>
    </submittedName>
</protein>
<evidence type="ECO:0000259" key="6">
    <source>
        <dbReference type="Pfam" id="PF04357"/>
    </source>
</evidence>
<evidence type="ECO:0000256" key="2">
    <source>
        <dbReference type="ARBA" id="ARBA00022692"/>
    </source>
</evidence>
<keyword evidence="8" id="KW-1185">Reference proteome</keyword>
<organism evidence="7 8">
    <name type="scientific">Segatella bryantii</name>
    <name type="common">Prevotella bryantii</name>
    <dbReference type="NCBI Taxonomy" id="77095"/>
    <lineage>
        <taxon>Bacteria</taxon>
        <taxon>Pseudomonadati</taxon>
        <taxon>Bacteroidota</taxon>
        <taxon>Bacteroidia</taxon>
        <taxon>Bacteroidales</taxon>
        <taxon>Prevotellaceae</taxon>
        <taxon>Segatella</taxon>
    </lineage>
</organism>
<dbReference type="PANTHER" id="PTHR36985:SF1">
    <property type="entry name" value="TRANSLOCATION AND ASSEMBLY MODULE SUBUNIT TAMB"/>
    <property type="match status" value="1"/>
</dbReference>
<evidence type="ECO:0000256" key="4">
    <source>
        <dbReference type="ARBA" id="ARBA00023136"/>
    </source>
</evidence>
<accession>A0ABX4EPE1</accession>
<evidence type="ECO:0000313" key="7">
    <source>
        <dbReference type="EMBL" id="OYP56227.1"/>
    </source>
</evidence>
<dbReference type="InterPro" id="IPR007452">
    <property type="entry name" value="TamB_C"/>
</dbReference>
<reference evidence="7 8" key="1">
    <citation type="submission" date="2017-08" db="EMBL/GenBank/DDBJ databases">
        <title>Comparative genomics of non-oral Prevotella species.</title>
        <authorList>
            <person name="Accetto T."/>
            <person name="Nograsek B."/>
            <person name="Avgustin G."/>
        </authorList>
    </citation>
    <scope>NUCLEOTIDE SEQUENCE [LARGE SCALE GENOMIC DNA]</scope>
    <source>
        <strain evidence="7 8">TC1-1</strain>
    </source>
</reference>
<keyword evidence="3 5" id="KW-1133">Transmembrane helix</keyword>
<keyword evidence="4 5" id="KW-0472">Membrane</keyword>
<name>A0ABX4EPE1_SEGBR</name>
<evidence type="ECO:0000256" key="5">
    <source>
        <dbReference type="SAM" id="Phobius"/>
    </source>
</evidence>
<comment type="subcellular location">
    <subcellularLocation>
        <location evidence="1">Membrane</location>
        <topology evidence="1">Single-pass membrane protein</topology>
    </subcellularLocation>
</comment>
<proteinExistence type="predicted"/>
<comment type="caution">
    <text evidence="7">The sequence shown here is derived from an EMBL/GenBank/DDBJ whole genome shotgun (WGS) entry which is preliminary data.</text>
</comment>
<keyword evidence="2 5" id="KW-0812">Transmembrane</keyword>
<dbReference type="RefSeq" id="WP_094448216.1">
    <property type="nucleotide sequence ID" value="NZ_CP091801.1"/>
</dbReference>
<dbReference type="PANTHER" id="PTHR36985">
    <property type="entry name" value="TRANSLOCATION AND ASSEMBLY MODULE SUBUNIT TAMB"/>
    <property type="match status" value="1"/>
</dbReference>
<dbReference type="Pfam" id="PF04357">
    <property type="entry name" value="TamB"/>
    <property type="match status" value="1"/>
</dbReference>
<dbReference type="Proteomes" id="UP000216189">
    <property type="component" value="Unassembled WGS sequence"/>
</dbReference>
<feature type="transmembrane region" description="Helical" evidence="5">
    <location>
        <begin position="7"/>
        <end position="28"/>
    </location>
</feature>
<feature type="domain" description="Translocation and assembly module TamB C-terminal" evidence="6">
    <location>
        <begin position="1093"/>
        <end position="1496"/>
    </location>
</feature>
<evidence type="ECO:0000313" key="8">
    <source>
        <dbReference type="Proteomes" id="UP000216189"/>
    </source>
</evidence>
<sequence length="1548" mass="172928">MKKIWKWILVIVLTPFILFTIITLLFYFPPFQNWVANKVASVASEKTGMEISVGHVSLEFPLDLAVENFKMIEQNDSLPQVKDTVTDASKLVARIQLLPLLKSQVEVDELRLQQVKLNTTHFIPDVRIKGVVGELSLVSHNIDLTKETLRLNDAQLLNSQLNVVLSDTVPPDTTPSKNFWKLFIDQVHVQKSGVTVHMPGDTIQVKAYLVDALAQKGFLDLKKSIYQVGQLDVQDGHVQYDNRFKVHTQGLDVNHIDLNNLQLGVDSFYYQAPLLRLKMRKASFREKSGIILSKFTGPLMLDSTKILLPELELRTPESSLQANVALDLNTFDDKNPGKLHAIVHGTFGKQDLMRFMGSMPVAFRKGYPNELLTINGTVDGNMKKVNLYGLNIKLPSAFNIQTTGWLKRLDNIDRLQAHLQLDAKTYRMGFVTNMLDKSLTSILNIPYGIHINGLFDMASKQISTRFIAKQGGGSVNADAAISLKTMTYRANLRASRFPVQHFIPNQGLHPFTGYITARGSGTDFLSPRTRLYAKATVQKFQYGGYNLDHINAVAHLGNGKIHADINSKNNLLDGIISLDALLNLKHIKGTFTADIRKADLYHLHLVKSPLVTSLCGHVDLSTNLKDYHQVQGLVSDITFREGKKSLRPDDIVMDVLTRRDTTHAVIDCGDFHLNMNAQGGYQRLMNLGNRLMVEAQRQLKNRTIDQLRLRRQLPYAHIYLKSGKENFFIKALSRYGYKFKMADIQLESSPILGLNGNLAIDSLIADSVQLDTLRLALRSDSSTIYYEGMVRNGPTNPQYVFKALFDGRINTTGTSLVAKIFDRDNRLGFDLGLNASMEHKGIKVSIFGDDPVLGYKKFGYNSDNYVFLGDDRRLSANMVLKSDDGMGIQLYTDDENSEALQDLTVGITKLDLHNLLAVIPYMPDISGIANGDFHIIQTKDKLSVSSSVTVDQMSYEHCSMGNVGTEFVYMPKADGTHVVDGILLSEGNEVGILKGSYQSKGEGYLDAELTMDRLPVSMINGFIPERIVGLRGYGDGSLSIKGSLSRPDVNGEIYLDSCYLYSDPYGVEMRFANDPVRIVGSNLLFENFEMFANNNNSLNISGNLDFSNLDRMMMDVRMRAENLQLINAKENVRSMAYGKAFVNFYGMMNGPVSNLKMRGKLDVLGNTDMTYVLKESELATDNQMDDLIKFTNFKDSIPETVEKPKLEGLDMSMSISVDESAHIHCTLNEDKTNYIDLQGGGDLRMSYNPIDELTLTGRYTLNSGEMKYSLPVIPLKTFHIQEGSFIEFTGDVMNPTLNITATENVKSNVASSSGDEHTVDFICGVKLTKTLAKPGVQFIIEAPNDMTVQDELNTLTEEGRSKVAITMLASGMYLSDGNTTSFSMNSALTSFLNSQINNITGTALRSMGLDLGMSVDNTTNSAGLVHTDYSFKFSKRFLNNRLSVIVGGKVSTGANMDQSGSQNNFFDDVELQYRLGTASSKYVTLFYKNNVYDWLEGQIGEYGVGFLWRRKLNSFKDLLRFKSEPNTNMMMPNRKDTVKIKLDNHEAK</sequence>
<evidence type="ECO:0000256" key="3">
    <source>
        <dbReference type="ARBA" id="ARBA00022989"/>
    </source>
</evidence>
<evidence type="ECO:0000256" key="1">
    <source>
        <dbReference type="ARBA" id="ARBA00004167"/>
    </source>
</evidence>